<feature type="transmembrane region" description="Helical" evidence="7">
    <location>
        <begin position="298"/>
        <end position="321"/>
    </location>
</feature>
<organism evidence="9 10">
    <name type="scientific">Rhizobium deserti</name>
    <dbReference type="NCBI Taxonomy" id="2547961"/>
    <lineage>
        <taxon>Bacteria</taxon>
        <taxon>Pseudomonadati</taxon>
        <taxon>Pseudomonadota</taxon>
        <taxon>Alphaproteobacteria</taxon>
        <taxon>Hyphomicrobiales</taxon>
        <taxon>Rhizobiaceae</taxon>
        <taxon>Rhizobium/Agrobacterium group</taxon>
        <taxon>Rhizobium</taxon>
    </lineage>
</organism>
<evidence type="ECO:0000313" key="9">
    <source>
        <dbReference type="EMBL" id="TDK31890.1"/>
    </source>
</evidence>
<name>A0A4R5UAP7_9HYPH</name>
<comment type="caution">
    <text evidence="9">The sequence shown here is derived from an EMBL/GenBank/DDBJ whole genome shotgun (WGS) entry which is preliminary data.</text>
</comment>
<evidence type="ECO:0000256" key="6">
    <source>
        <dbReference type="SAM" id="MobiDB-lite"/>
    </source>
</evidence>
<dbReference type="CDD" id="cd18774">
    <property type="entry name" value="PDC2_HK_sensor"/>
    <property type="match status" value="1"/>
</dbReference>
<evidence type="ECO:0000256" key="3">
    <source>
        <dbReference type="ARBA" id="ARBA00022692"/>
    </source>
</evidence>
<dbReference type="EMBL" id="SMTL01000006">
    <property type="protein sequence ID" value="TDK31890.1"/>
    <property type="molecule type" value="Genomic_DNA"/>
</dbReference>
<evidence type="ECO:0000313" key="10">
    <source>
        <dbReference type="Proteomes" id="UP000295238"/>
    </source>
</evidence>
<evidence type="ECO:0000256" key="5">
    <source>
        <dbReference type="ARBA" id="ARBA00023136"/>
    </source>
</evidence>
<proteinExistence type="predicted"/>
<feature type="domain" description="HAMP" evidence="8">
    <location>
        <begin position="318"/>
        <end position="370"/>
    </location>
</feature>
<dbReference type="InterPro" id="IPR033479">
    <property type="entry name" value="dCache_1"/>
</dbReference>
<dbReference type="PROSITE" id="PS50885">
    <property type="entry name" value="HAMP"/>
    <property type="match status" value="1"/>
</dbReference>
<keyword evidence="5 7" id="KW-0472">Membrane</keyword>
<feature type="region of interest" description="Disordered" evidence="6">
    <location>
        <begin position="376"/>
        <end position="397"/>
    </location>
</feature>
<keyword evidence="3 7" id="KW-0812">Transmembrane</keyword>
<evidence type="ECO:0000259" key="8">
    <source>
        <dbReference type="PROSITE" id="PS50885"/>
    </source>
</evidence>
<keyword evidence="10" id="KW-1185">Reference proteome</keyword>
<evidence type="ECO:0000256" key="2">
    <source>
        <dbReference type="ARBA" id="ARBA00022475"/>
    </source>
</evidence>
<comment type="subcellular location">
    <subcellularLocation>
        <location evidence="1">Cell membrane</location>
        <topology evidence="1">Multi-pass membrane protein</topology>
    </subcellularLocation>
</comment>
<keyword evidence="4 7" id="KW-1133">Transmembrane helix</keyword>
<dbReference type="Pfam" id="PF02743">
    <property type="entry name" value="dCache_1"/>
    <property type="match status" value="1"/>
</dbReference>
<gene>
    <name evidence="9" type="ORF">E2F50_18795</name>
</gene>
<evidence type="ECO:0000256" key="1">
    <source>
        <dbReference type="ARBA" id="ARBA00004651"/>
    </source>
</evidence>
<accession>A0A4R5UAP7</accession>
<dbReference type="GO" id="GO:0007165">
    <property type="term" value="P:signal transduction"/>
    <property type="evidence" value="ECO:0007669"/>
    <property type="project" value="InterPro"/>
</dbReference>
<dbReference type="InterPro" id="IPR003660">
    <property type="entry name" value="HAMP_dom"/>
</dbReference>
<dbReference type="GO" id="GO:0005886">
    <property type="term" value="C:plasma membrane"/>
    <property type="evidence" value="ECO:0007669"/>
    <property type="project" value="UniProtKB-SubCell"/>
</dbReference>
<protein>
    <submittedName>
        <fullName evidence="9">HAMP domain-containing protein</fullName>
    </submittedName>
</protein>
<dbReference type="Proteomes" id="UP000295238">
    <property type="component" value="Unassembled WGS sequence"/>
</dbReference>
<evidence type="ECO:0000256" key="4">
    <source>
        <dbReference type="ARBA" id="ARBA00022989"/>
    </source>
</evidence>
<sequence>MNMTRSKISSTAPPLSIITLAFVLLSMSVGIALAYKVINDRIQSLQEADLRRAVETRLSGVQTALGQALYREWTGLSALVPPLSSTAPSDLQDELTVLAGRGDIISWAGYASSDGIVRSASNGLLVGASVSARPWFQRGLRGSFAGDAHEAVLLASKLPPSPNGEPVRFLDLATPIKDDMGNVAGVLGIHINLEWAALLIKQLANSLAVDVFIVNPAGEVVISSAQGSYSGLQLASFRKARAGVAGVDIETWPDGQLYYTATLPEASYRDLPKFGWSIVARIGADAAIMPARSLSAGLMFDLAVFGLLLLLLAMLFIVAFIQPFRRLAKNAEAIAEGDDVYPYESGRTSELAMIGASLARLQSRAAANLVPGVEDENDEAIRLSPSKTGDGIRHDRR</sequence>
<dbReference type="AlphaFoldDB" id="A0A4R5UAP7"/>
<keyword evidence="2" id="KW-1003">Cell membrane</keyword>
<evidence type="ECO:0000256" key="7">
    <source>
        <dbReference type="SAM" id="Phobius"/>
    </source>
</evidence>
<dbReference type="Gene3D" id="3.30.450.20">
    <property type="entry name" value="PAS domain"/>
    <property type="match status" value="1"/>
</dbReference>
<reference evidence="9 10" key="1">
    <citation type="submission" date="2019-03" db="EMBL/GenBank/DDBJ databases">
        <title>Rhizobium sp. nov., an bacterium isolated from biocrust in Mu Us Desert.</title>
        <authorList>
            <person name="Lixiong L."/>
        </authorList>
    </citation>
    <scope>NUCLEOTIDE SEQUENCE [LARGE SCALE GENOMIC DNA]</scope>
    <source>
        <strain evidence="9 10">SPY-1</strain>
    </source>
</reference>
<dbReference type="OrthoDB" id="9812260at2"/>